<reference evidence="1 2" key="1">
    <citation type="submission" date="2023-07" db="EMBL/GenBank/DDBJ databases">
        <title>Functional and genomic diversity of the sorghum phyllosphere microbiome.</title>
        <authorList>
            <person name="Shade A."/>
        </authorList>
    </citation>
    <scope>NUCLEOTIDE SEQUENCE [LARGE SCALE GENOMIC DNA]</scope>
    <source>
        <strain evidence="1 2">SORGH_AS_1126</strain>
    </source>
</reference>
<dbReference type="InterPro" id="IPR029058">
    <property type="entry name" value="AB_hydrolase_fold"/>
</dbReference>
<comment type="caution">
    <text evidence="1">The sequence shown here is derived from an EMBL/GenBank/DDBJ whole genome shotgun (WGS) entry which is preliminary data.</text>
</comment>
<dbReference type="Gene3D" id="3.40.50.1820">
    <property type="entry name" value="alpha/beta hydrolase"/>
    <property type="match status" value="1"/>
</dbReference>
<keyword evidence="2" id="KW-1185">Reference proteome</keyword>
<dbReference type="SUPFAM" id="SSF53474">
    <property type="entry name" value="alpha/beta-Hydrolases"/>
    <property type="match status" value="1"/>
</dbReference>
<dbReference type="RefSeq" id="WP_306932852.1">
    <property type="nucleotide sequence ID" value="NZ_JAUTBL010000002.1"/>
</dbReference>
<accession>A0ABU0UMS1</accession>
<sequence>MPLSLRKMQSAYLLSVIFLFTYQTASWACEVLPANAGPAARTVEDIALDDGQRQRLLIADPSIRFGTVILFPGGAGDVGVKRYASVRHDKNYVLRSEPIWSACGYATIVPDTIDHANLRGMRSAPSYANVIDRIVAFANKRDGKPIFLLGTSQGAIAAANGAAHAKPGSIAGVVLSESVSVKGGSGETVFDAGLDKIDVPALIVANADDKCFVAPPTAAQKIADAFHAGANVTVLKVSGGKTRSSDDCGSLTPHGYYGIEDSVTNSIIDWMDSKR</sequence>
<organism evidence="1 2">
    <name type="scientific">Agrobacterium larrymoorei</name>
    <dbReference type="NCBI Taxonomy" id="160699"/>
    <lineage>
        <taxon>Bacteria</taxon>
        <taxon>Pseudomonadati</taxon>
        <taxon>Pseudomonadota</taxon>
        <taxon>Alphaproteobacteria</taxon>
        <taxon>Hyphomicrobiales</taxon>
        <taxon>Rhizobiaceae</taxon>
        <taxon>Rhizobium/Agrobacterium group</taxon>
        <taxon>Agrobacterium</taxon>
    </lineage>
</organism>
<name>A0ABU0UMS1_9HYPH</name>
<evidence type="ECO:0000313" key="1">
    <source>
        <dbReference type="EMBL" id="MDQ1186083.1"/>
    </source>
</evidence>
<gene>
    <name evidence="1" type="ORF">QE408_003226</name>
</gene>
<dbReference type="EMBL" id="JAUTBL010000002">
    <property type="protein sequence ID" value="MDQ1186083.1"/>
    <property type="molecule type" value="Genomic_DNA"/>
</dbReference>
<proteinExistence type="predicted"/>
<dbReference type="Proteomes" id="UP001224781">
    <property type="component" value="Unassembled WGS sequence"/>
</dbReference>
<evidence type="ECO:0000313" key="2">
    <source>
        <dbReference type="Proteomes" id="UP001224781"/>
    </source>
</evidence>
<protein>
    <submittedName>
        <fullName evidence="1">Pimeloyl-ACP methyl ester carboxylesterase</fullName>
    </submittedName>
</protein>